<name>A0A817R4X5_9BILA</name>
<evidence type="ECO:0000313" key="4">
    <source>
        <dbReference type="EMBL" id="CAF3230804.1"/>
    </source>
</evidence>
<dbReference type="Proteomes" id="UP000663833">
    <property type="component" value="Unassembled WGS sequence"/>
</dbReference>
<accession>A0A817R4X5</accession>
<dbReference type="PROSITE" id="PS01031">
    <property type="entry name" value="SHSP"/>
    <property type="match status" value="1"/>
</dbReference>
<dbReference type="GO" id="GO:0051082">
    <property type="term" value="F:unfolded protein binding"/>
    <property type="evidence" value="ECO:0007669"/>
    <property type="project" value="TreeGrafter"/>
</dbReference>
<dbReference type="Pfam" id="PF00011">
    <property type="entry name" value="HSP20"/>
    <property type="match status" value="2"/>
</dbReference>
<dbReference type="CDD" id="cd06526">
    <property type="entry name" value="metazoan_ACD"/>
    <property type="match status" value="1"/>
</dbReference>
<dbReference type="GO" id="GO:0005634">
    <property type="term" value="C:nucleus"/>
    <property type="evidence" value="ECO:0007669"/>
    <property type="project" value="TreeGrafter"/>
</dbReference>
<reference evidence="4" key="1">
    <citation type="submission" date="2021-02" db="EMBL/GenBank/DDBJ databases">
        <authorList>
            <person name="Nowell W R."/>
        </authorList>
    </citation>
    <scope>NUCLEOTIDE SEQUENCE</scope>
</reference>
<dbReference type="InterPro" id="IPR008978">
    <property type="entry name" value="HSP20-like_chaperone"/>
</dbReference>
<dbReference type="SUPFAM" id="SSF49764">
    <property type="entry name" value="HSP20-like chaperones"/>
    <property type="match status" value="1"/>
</dbReference>
<dbReference type="AlphaFoldDB" id="A0A817R4X5"/>
<evidence type="ECO:0000259" key="3">
    <source>
        <dbReference type="PROSITE" id="PS01031"/>
    </source>
</evidence>
<dbReference type="EMBL" id="CAJNYD010000223">
    <property type="protein sequence ID" value="CAF3230804.1"/>
    <property type="molecule type" value="Genomic_DNA"/>
</dbReference>
<dbReference type="PANTHER" id="PTHR45640">
    <property type="entry name" value="HEAT SHOCK PROTEIN HSP-12.2-RELATED"/>
    <property type="match status" value="1"/>
</dbReference>
<dbReference type="GO" id="GO:0005737">
    <property type="term" value="C:cytoplasm"/>
    <property type="evidence" value="ECO:0007669"/>
    <property type="project" value="TreeGrafter"/>
</dbReference>
<feature type="domain" description="SHSP" evidence="3">
    <location>
        <begin position="181"/>
        <end position="286"/>
    </location>
</feature>
<gene>
    <name evidence="4" type="ORF">LUA448_LOCUS3730</name>
</gene>
<dbReference type="PANTHER" id="PTHR45640:SF26">
    <property type="entry name" value="RE23625P"/>
    <property type="match status" value="1"/>
</dbReference>
<evidence type="ECO:0000256" key="1">
    <source>
        <dbReference type="PROSITE-ProRule" id="PRU00285"/>
    </source>
</evidence>
<evidence type="ECO:0000313" key="5">
    <source>
        <dbReference type="Proteomes" id="UP000663833"/>
    </source>
</evidence>
<dbReference type="InterPro" id="IPR002068">
    <property type="entry name" value="A-crystallin/Hsp20_dom"/>
</dbReference>
<dbReference type="Gene3D" id="2.60.40.790">
    <property type="match status" value="2"/>
</dbReference>
<evidence type="ECO:0000256" key="2">
    <source>
        <dbReference type="RuleBase" id="RU003616"/>
    </source>
</evidence>
<dbReference type="GO" id="GO:0009408">
    <property type="term" value="P:response to heat"/>
    <property type="evidence" value="ECO:0007669"/>
    <property type="project" value="TreeGrafter"/>
</dbReference>
<comment type="similarity">
    <text evidence="1 2">Belongs to the small heat shock protein (HSP20) family.</text>
</comment>
<organism evidence="4 5">
    <name type="scientific">Rotaria socialis</name>
    <dbReference type="NCBI Taxonomy" id="392032"/>
    <lineage>
        <taxon>Eukaryota</taxon>
        <taxon>Metazoa</taxon>
        <taxon>Spiralia</taxon>
        <taxon>Gnathifera</taxon>
        <taxon>Rotifera</taxon>
        <taxon>Eurotatoria</taxon>
        <taxon>Bdelloidea</taxon>
        <taxon>Philodinida</taxon>
        <taxon>Philodinidae</taxon>
        <taxon>Rotaria</taxon>
    </lineage>
</organism>
<protein>
    <recommendedName>
        <fullName evidence="3">SHSP domain-containing protein</fullName>
    </recommendedName>
</protein>
<sequence length="286" mass="33088">MNFLPVHHYRGSDDLLDRFFGDQLHLFDPWNDTQSTELGPTPESFCWINEPHHLNRASSHDNENQQHEEPGQSEKFRVQLNVAGFDPHSIKTHVESRKVIVEAKQEDPHVFHYDETVAQLRRNCDRTVTHVSHVASYVAPYHILVIEAPIRNPEKERKLAEAKNQQQNLAQFGEHRDPLFDYSAFLSSPFQPHIADNSGQKELQLTMPMLDFHSEQIRLSVKNNNLIVQSEHKSKNAKDFERSFFFQTVTLPPGTQTKQLQSHLTTDGELKIEVPFAELKPDQKIC</sequence>
<proteinExistence type="inferred from homology"/>
<comment type="caution">
    <text evidence="4">The sequence shown here is derived from an EMBL/GenBank/DDBJ whole genome shotgun (WGS) entry which is preliminary data.</text>
</comment>
<dbReference type="InterPro" id="IPR001436">
    <property type="entry name" value="Alpha-crystallin/sHSP_animal"/>
</dbReference>
<dbReference type="GO" id="GO:0042026">
    <property type="term" value="P:protein refolding"/>
    <property type="evidence" value="ECO:0007669"/>
    <property type="project" value="TreeGrafter"/>
</dbReference>